<comment type="caution">
    <text evidence="2">The sequence shown here is derived from an EMBL/GenBank/DDBJ whole genome shotgun (WGS) entry which is preliminary data.</text>
</comment>
<feature type="compositionally biased region" description="Acidic residues" evidence="1">
    <location>
        <begin position="70"/>
        <end position="81"/>
    </location>
</feature>
<dbReference type="EMBL" id="PNBA02000009">
    <property type="protein sequence ID" value="KAG6414453.1"/>
    <property type="molecule type" value="Genomic_DNA"/>
</dbReference>
<organism evidence="2">
    <name type="scientific">Salvia splendens</name>
    <name type="common">Scarlet sage</name>
    <dbReference type="NCBI Taxonomy" id="180675"/>
    <lineage>
        <taxon>Eukaryota</taxon>
        <taxon>Viridiplantae</taxon>
        <taxon>Streptophyta</taxon>
        <taxon>Embryophyta</taxon>
        <taxon>Tracheophyta</taxon>
        <taxon>Spermatophyta</taxon>
        <taxon>Magnoliopsida</taxon>
        <taxon>eudicotyledons</taxon>
        <taxon>Gunneridae</taxon>
        <taxon>Pentapetalae</taxon>
        <taxon>asterids</taxon>
        <taxon>lamiids</taxon>
        <taxon>Lamiales</taxon>
        <taxon>Lamiaceae</taxon>
        <taxon>Nepetoideae</taxon>
        <taxon>Mentheae</taxon>
        <taxon>Salviinae</taxon>
        <taxon>Salvia</taxon>
        <taxon>Salvia subgen. Calosphace</taxon>
        <taxon>core Calosphace</taxon>
    </lineage>
</organism>
<evidence type="ECO:0000313" key="3">
    <source>
        <dbReference type="Proteomes" id="UP000298416"/>
    </source>
</evidence>
<accession>A0A8X8XM79</accession>
<gene>
    <name evidence="2" type="ORF">SASPL_127175</name>
</gene>
<evidence type="ECO:0000256" key="1">
    <source>
        <dbReference type="SAM" id="MobiDB-lite"/>
    </source>
</evidence>
<feature type="region of interest" description="Disordered" evidence="1">
    <location>
        <begin position="66"/>
        <end position="97"/>
    </location>
</feature>
<sequence length="97" mass="11151">MRLRQARHDHYQMKEVEGTSSVSVYHPPTSEELKFNAWIFSHFDEMTRGRYRPGGSRMTAIVISSSDYKDIEEEPEEEPEEGLTCKSEASVTKPTTP</sequence>
<proteinExistence type="predicted"/>
<protein>
    <submittedName>
        <fullName evidence="2">Uncharacterized protein</fullName>
    </submittedName>
</protein>
<dbReference type="Proteomes" id="UP000298416">
    <property type="component" value="Unassembled WGS sequence"/>
</dbReference>
<evidence type="ECO:0000313" key="2">
    <source>
        <dbReference type="EMBL" id="KAG6414453.1"/>
    </source>
</evidence>
<reference evidence="2" key="1">
    <citation type="submission" date="2018-01" db="EMBL/GenBank/DDBJ databases">
        <authorList>
            <person name="Mao J.F."/>
        </authorList>
    </citation>
    <scope>NUCLEOTIDE SEQUENCE</scope>
    <source>
        <strain evidence="2">Huo1</strain>
        <tissue evidence="2">Leaf</tissue>
    </source>
</reference>
<feature type="compositionally biased region" description="Polar residues" evidence="1">
    <location>
        <begin position="87"/>
        <end position="97"/>
    </location>
</feature>
<feature type="compositionally biased region" description="Basic and acidic residues" evidence="1">
    <location>
        <begin position="1"/>
        <end position="17"/>
    </location>
</feature>
<keyword evidence="3" id="KW-1185">Reference proteome</keyword>
<feature type="region of interest" description="Disordered" evidence="1">
    <location>
        <begin position="1"/>
        <end position="26"/>
    </location>
</feature>
<reference evidence="2" key="2">
    <citation type="submission" date="2020-08" db="EMBL/GenBank/DDBJ databases">
        <title>Plant Genome Project.</title>
        <authorList>
            <person name="Zhang R.-G."/>
        </authorList>
    </citation>
    <scope>NUCLEOTIDE SEQUENCE</scope>
    <source>
        <strain evidence="2">Huo1</strain>
        <tissue evidence="2">Leaf</tissue>
    </source>
</reference>
<dbReference type="AlphaFoldDB" id="A0A8X8XM79"/>
<name>A0A8X8XM79_SALSN</name>